<gene>
    <name evidence="6" type="ORF">CU635_00020</name>
    <name evidence="7" type="ORF">CVD25_18485</name>
</gene>
<evidence type="ECO:0000256" key="2">
    <source>
        <dbReference type="ARBA" id="ARBA00007639"/>
    </source>
</evidence>
<evidence type="ECO:0000256" key="1">
    <source>
        <dbReference type="ARBA" id="ARBA00004196"/>
    </source>
</evidence>
<dbReference type="RefSeq" id="WP_101575129.1">
    <property type="nucleotide sequence ID" value="NZ_PGVA01000001.1"/>
</dbReference>
<dbReference type="PROSITE" id="PS51257">
    <property type="entry name" value="PROKAR_LIPOPROTEIN"/>
    <property type="match status" value="1"/>
</dbReference>
<comment type="subcellular location">
    <subcellularLocation>
        <location evidence="1">Cell envelope</location>
    </subcellularLocation>
</comment>
<dbReference type="Proteomes" id="UP000234951">
    <property type="component" value="Unassembled WGS sequence"/>
</dbReference>
<reference evidence="7 9" key="2">
    <citation type="submission" date="2017-12" db="EMBL/GenBank/DDBJ databases">
        <title>Comparative Functional Genomics of Dry Heat Resistant strains isolated from the Viking Spacecraft.</title>
        <authorList>
            <person name="Seuylemezian A."/>
            <person name="Cooper K."/>
            <person name="Vaishampayan P."/>
        </authorList>
    </citation>
    <scope>NUCLEOTIDE SEQUENCE [LARGE SCALE GENOMIC DNA]</scope>
    <source>
        <strain evidence="7 9">ATCC 29669</strain>
    </source>
</reference>
<keyword evidence="9" id="KW-1185">Reference proteome</keyword>
<dbReference type="SUPFAM" id="SSF53822">
    <property type="entry name" value="Periplasmic binding protein-like I"/>
    <property type="match status" value="1"/>
</dbReference>
<sequence length="346" mass="38001">MKKRMIVFVVLMMATLALVLAGCSGDKTSATDKEDGSKGKKTVGWAMAYFDHPVYQTMMKASKEVAEKEGIELVFADGKNDPVVQASLIDNFIAQKVDAIIVTPTVADPLIPAIKKINEAGIPLLIVDRTMNTRGTGIKWDALVSWDMAKSGTLGAQQVAESINKKGKVVVVEGTPGAGPTIERGNAFYEELKKYPEVEVVYKVSADFNRTKGMEVTENILQRYSKGEIDAIYYMNDEMALGGIQAIKSAGRLHDFKVISVDGQKEAMDAVRAGEIDEETIFRPDEEAVAVSIAASIARGEKPDLANQSYNDQKFELTEFEGMPWVRPTCYKVDKSNLDAPEWQGW</sequence>
<evidence type="ECO:0000313" key="9">
    <source>
        <dbReference type="Proteomes" id="UP000235114"/>
    </source>
</evidence>
<dbReference type="InterPro" id="IPR028082">
    <property type="entry name" value="Peripla_BP_I"/>
</dbReference>
<dbReference type="AlphaFoldDB" id="A0A2N5GSG9"/>
<dbReference type="Proteomes" id="UP000235114">
    <property type="component" value="Unassembled WGS sequence"/>
</dbReference>
<reference evidence="6 8" key="1">
    <citation type="submission" date="2017-11" db="EMBL/GenBank/DDBJ databases">
        <title>Comparitive Functional Genomics of Dry Heat Resistant strains isolated from the Viking Spacecraft.</title>
        <authorList>
            <person name="Seuylemezian A."/>
            <person name="Cooper K."/>
            <person name="Vaishampayan P."/>
        </authorList>
    </citation>
    <scope>NUCLEOTIDE SEQUENCE [LARGE SCALE GENOMIC DNA]</scope>
    <source>
        <strain evidence="6 8">M4.6</strain>
    </source>
</reference>
<evidence type="ECO:0000313" key="8">
    <source>
        <dbReference type="Proteomes" id="UP000234951"/>
    </source>
</evidence>
<evidence type="ECO:0000313" key="6">
    <source>
        <dbReference type="EMBL" id="PLR86719.1"/>
    </source>
</evidence>
<keyword evidence="3 4" id="KW-0732">Signal</keyword>
<dbReference type="PANTHER" id="PTHR46847:SF1">
    <property type="entry name" value="D-ALLOSE-BINDING PERIPLASMIC PROTEIN-RELATED"/>
    <property type="match status" value="1"/>
</dbReference>
<accession>A0A2N5GSG9</accession>
<name>A0A2N5GSG9_9BACI</name>
<dbReference type="Gene3D" id="3.40.50.2300">
    <property type="match status" value="2"/>
</dbReference>
<evidence type="ECO:0000256" key="4">
    <source>
        <dbReference type="SAM" id="SignalP"/>
    </source>
</evidence>
<evidence type="ECO:0000313" key="7">
    <source>
        <dbReference type="EMBL" id="PLR92819.1"/>
    </source>
</evidence>
<evidence type="ECO:0000256" key="3">
    <source>
        <dbReference type="ARBA" id="ARBA00022729"/>
    </source>
</evidence>
<comment type="similarity">
    <text evidence="2">Belongs to the bacterial solute-binding protein 2 family.</text>
</comment>
<dbReference type="PANTHER" id="PTHR46847">
    <property type="entry name" value="D-ALLOSE-BINDING PERIPLASMIC PROTEIN-RELATED"/>
    <property type="match status" value="1"/>
</dbReference>
<feature type="domain" description="Periplasmic binding protein" evidence="5">
    <location>
        <begin position="43"/>
        <end position="302"/>
    </location>
</feature>
<dbReference type="InterPro" id="IPR025997">
    <property type="entry name" value="SBP_2_dom"/>
</dbReference>
<dbReference type="Pfam" id="PF13407">
    <property type="entry name" value="Peripla_BP_4"/>
    <property type="match status" value="1"/>
</dbReference>
<dbReference type="EMBL" id="PGVA01000001">
    <property type="protein sequence ID" value="PLR86719.1"/>
    <property type="molecule type" value="Genomic_DNA"/>
</dbReference>
<dbReference type="GO" id="GO:0030246">
    <property type="term" value="F:carbohydrate binding"/>
    <property type="evidence" value="ECO:0007669"/>
    <property type="project" value="UniProtKB-ARBA"/>
</dbReference>
<organism evidence="6 8">
    <name type="scientific">Bacillus canaveralius</name>
    <dbReference type="NCBI Taxonomy" id="1403243"/>
    <lineage>
        <taxon>Bacteria</taxon>
        <taxon>Bacillati</taxon>
        <taxon>Bacillota</taxon>
        <taxon>Bacilli</taxon>
        <taxon>Bacillales</taxon>
        <taxon>Bacillaceae</taxon>
        <taxon>Bacillus</taxon>
    </lineage>
</organism>
<proteinExistence type="inferred from homology"/>
<feature type="chain" id="PRO_5043159380" evidence="4">
    <location>
        <begin position="22"/>
        <end position="346"/>
    </location>
</feature>
<dbReference type="GO" id="GO:0030313">
    <property type="term" value="C:cell envelope"/>
    <property type="evidence" value="ECO:0007669"/>
    <property type="project" value="UniProtKB-SubCell"/>
</dbReference>
<dbReference type="EMBL" id="PGVD01000056">
    <property type="protein sequence ID" value="PLR92819.1"/>
    <property type="molecule type" value="Genomic_DNA"/>
</dbReference>
<comment type="caution">
    <text evidence="6">The sequence shown here is derived from an EMBL/GenBank/DDBJ whole genome shotgun (WGS) entry which is preliminary data.</text>
</comment>
<dbReference type="CDD" id="cd06308">
    <property type="entry name" value="PBP1_sensor_kinase-like"/>
    <property type="match status" value="1"/>
</dbReference>
<feature type="signal peptide" evidence="4">
    <location>
        <begin position="1"/>
        <end position="21"/>
    </location>
</feature>
<dbReference type="OrthoDB" id="9814427at2"/>
<protein>
    <submittedName>
        <fullName evidence="6">Sugar ABC transporter substrate-binding protein</fullName>
    </submittedName>
</protein>
<evidence type="ECO:0000259" key="5">
    <source>
        <dbReference type="Pfam" id="PF13407"/>
    </source>
</evidence>